<reference evidence="2" key="1">
    <citation type="submission" date="2020-05" db="EMBL/GenBank/DDBJ databases">
        <authorList>
            <person name="Chiriac C."/>
            <person name="Salcher M."/>
            <person name="Ghai R."/>
            <person name="Kavagutti S V."/>
        </authorList>
    </citation>
    <scope>NUCLEOTIDE SEQUENCE</scope>
</reference>
<feature type="region of interest" description="Disordered" evidence="1">
    <location>
        <begin position="1"/>
        <end position="29"/>
    </location>
</feature>
<gene>
    <name evidence="2" type="ORF">UFOPK2761_00892</name>
</gene>
<dbReference type="EMBL" id="CAEZYQ010000005">
    <property type="protein sequence ID" value="CAB4735826.1"/>
    <property type="molecule type" value="Genomic_DNA"/>
</dbReference>
<sequence length="141" mass="15249">MSPVSRFNRRADEPPAHNGPGRLADINDPSVPESLRRVVKSSGGRSHPHVLRIVGGRPRVLVAARPEALVHVSFAGEDEAEATAAFSVAFVPWAQVEEVRVTGVSIAFKWSGHSVSFEMDTHEDALQKVLFFLDVAAGGDR</sequence>
<dbReference type="AlphaFoldDB" id="A0A6J6SLG9"/>
<proteinExistence type="predicted"/>
<evidence type="ECO:0000313" key="2">
    <source>
        <dbReference type="EMBL" id="CAB4735826.1"/>
    </source>
</evidence>
<name>A0A6J6SLG9_9ZZZZ</name>
<evidence type="ECO:0000256" key="1">
    <source>
        <dbReference type="SAM" id="MobiDB-lite"/>
    </source>
</evidence>
<organism evidence="2">
    <name type="scientific">freshwater metagenome</name>
    <dbReference type="NCBI Taxonomy" id="449393"/>
    <lineage>
        <taxon>unclassified sequences</taxon>
        <taxon>metagenomes</taxon>
        <taxon>ecological metagenomes</taxon>
    </lineage>
</organism>
<accession>A0A6J6SLG9</accession>
<protein>
    <submittedName>
        <fullName evidence="2">Unannotated protein</fullName>
    </submittedName>
</protein>